<evidence type="ECO:0000313" key="5">
    <source>
        <dbReference type="EMBL" id="ADY56474.1"/>
    </source>
</evidence>
<proteinExistence type="predicted"/>
<evidence type="ECO:0000259" key="4">
    <source>
        <dbReference type="PROSITE" id="PS51379"/>
    </source>
</evidence>
<dbReference type="PANTHER" id="PTHR11615">
    <property type="entry name" value="NITRATE, FORMATE, IRON DEHYDROGENASE"/>
    <property type="match status" value="1"/>
</dbReference>
<dbReference type="EC" id="1.12.7.2" evidence="5"/>
<dbReference type="EMBL" id="CP002547">
    <property type="protein sequence ID" value="ADY56474.1"/>
    <property type="molecule type" value="Genomic_DNA"/>
</dbReference>
<dbReference type="OrthoDB" id="9805142at2"/>
<dbReference type="AlphaFoldDB" id="F0T2S5"/>
<dbReference type="Proteomes" id="UP000007488">
    <property type="component" value="Chromosome"/>
</dbReference>
<dbReference type="SMART" id="SM00902">
    <property type="entry name" value="Fe_hyd_SSU"/>
    <property type="match status" value="1"/>
</dbReference>
<reference evidence="5 6" key="1">
    <citation type="journal article" date="2011" name="Stand. Genomic Sci.">
        <title>Complete genome sequence of Syntrophobotulus glycolicus type strain (FlGlyR).</title>
        <authorList>
            <person name="Han C."/>
            <person name="Mwirichia R."/>
            <person name="Chertkov O."/>
            <person name="Held B."/>
            <person name="Lapidus A."/>
            <person name="Nolan M."/>
            <person name="Lucas S."/>
            <person name="Hammon N."/>
            <person name="Deshpande S."/>
            <person name="Cheng J.F."/>
            <person name="Tapia R."/>
            <person name="Goodwin L."/>
            <person name="Pitluck S."/>
            <person name="Huntemann M."/>
            <person name="Liolios K."/>
            <person name="Ivanova N."/>
            <person name="Pagani I."/>
            <person name="Mavromatis K."/>
            <person name="Ovchinikova G."/>
            <person name="Pati A."/>
            <person name="Chen A."/>
            <person name="Palaniappan K."/>
            <person name="Land M."/>
            <person name="Hauser L."/>
            <person name="Brambilla E.M."/>
            <person name="Rohde M."/>
            <person name="Spring S."/>
            <person name="Sikorski J."/>
            <person name="Goker M."/>
            <person name="Woyke T."/>
            <person name="Bristow J."/>
            <person name="Eisen J.A."/>
            <person name="Markowitz V."/>
            <person name="Hugenholtz P."/>
            <person name="Kyrpides N.C."/>
            <person name="Klenk H.P."/>
            <person name="Detter J.C."/>
        </authorList>
    </citation>
    <scope>NUCLEOTIDE SEQUENCE [LARGE SCALE GENOMIC DNA]</scope>
    <source>
        <strain evidence="6">DSM 8271 / FlGlyR</strain>
    </source>
</reference>
<gene>
    <name evidence="5" type="ordered locus">Sgly_2185</name>
</gene>
<accession>F0T2S5</accession>
<dbReference type="KEGG" id="sgy:Sgly_2185"/>
<dbReference type="NCBIfam" id="TIGR01409">
    <property type="entry name" value="TAT_signal_seq"/>
    <property type="match status" value="1"/>
</dbReference>
<dbReference type="InterPro" id="IPR006311">
    <property type="entry name" value="TAT_signal"/>
</dbReference>
<keyword evidence="1" id="KW-0479">Metal-binding</keyword>
<dbReference type="PROSITE" id="PS00198">
    <property type="entry name" value="4FE4S_FER_1"/>
    <property type="match status" value="1"/>
</dbReference>
<dbReference type="InterPro" id="IPR004108">
    <property type="entry name" value="Fe_hydrogenase_lsu_C"/>
</dbReference>
<organism evidence="5 6">
    <name type="scientific">Syntrophobotulus glycolicus (strain DSM 8271 / FlGlyR)</name>
    <dbReference type="NCBI Taxonomy" id="645991"/>
    <lineage>
        <taxon>Bacteria</taxon>
        <taxon>Bacillati</taxon>
        <taxon>Bacillota</taxon>
        <taxon>Clostridia</taxon>
        <taxon>Eubacteriales</taxon>
        <taxon>Desulfitobacteriaceae</taxon>
        <taxon>Syntrophobotulus</taxon>
    </lineage>
</organism>
<feature type="domain" description="4Fe-4S ferredoxin-type" evidence="4">
    <location>
        <begin position="76"/>
        <end position="104"/>
    </location>
</feature>
<dbReference type="GO" id="GO:0008901">
    <property type="term" value="F:ferredoxin hydrogenase activity"/>
    <property type="evidence" value="ECO:0007669"/>
    <property type="project" value="UniProtKB-EC"/>
</dbReference>
<dbReference type="PROSITE" id="PS51318">
    <property type="entry name" value="TAT"/>
    <property type="match status" value="1"/>
</dbReference>
<dbReference type="GO" id="GO:0005506">
    <property type="term" value="F:iron ion binding"/>
    <property type="evidence" value="ECO:0007669"/>
    <property type="project" value="InterPro"/>
</dbReference>
<dbReference type="Gene3D" id="4.10.260.20">
    <property type="entry name" value="Iron hydrogenase, small subunit"/>
    <property type="match status" value="1"/>
</dbReference>
<sequence>MAEKVKKGITLSRRSFLKFAGGLSVTGAVLGLAGCGKPLTPEKAAGGDGWLPTQYDNRGDFPTQVKGRISIDPKNPSITRDDQKCILCGQCIEVCQNVQTVYGYYKLPIKNETICVNCGQCTHWCPTAAITEVDDTQKVWEALADPDKIVIAQTAPAIRVAIGDDYGFPIGTNVEGKMVAALREIGFDYVADTNWAADLTIMEEASEHVHRLKDPTAPYTMFTTCCPAWVKFMEYYYPEMIPKYSTSKSPQAMMGAMIKTYFAEKKGIDPSKIVSVAVMPCAAKKYECTREELNSAAKYHNKPGMRDIDVVLTTREFSEMLKMKKIDLAKLQDSDFDNLVGEASGAGYIFANSGGVIEAAVRTAYFLATGEQPPAVVLDLQPVHGLQGIKEATLEIPGIGEEKIAVAQGLNNARKICDMINAGQAPWRLVEVMACPGGCISGGGQPRSSVPPQDRVREKRIEAVYKIDKSMRIRLSHENPEIKKIYTEFLGQPLSEEAELLLHTHYVPKDHLLTAKKPSEY</sequence>
<keyword evidence="3" id="KW-0411">Iron-sulfur</keyword>
<keyword evidence="2" id="KW-0408">Iron</keyword>
<dbReference type="NCBIfam" id="TIGR02512">
    <property type="entry name" value="FeFe_hydrog_A"/>
    <property type="match status" value="1"/>
</dbReference>
<evidence type="ECO:0000256" key="3">
    <source>
        <dbReference type="ARBA" id="ARBA00023014"/>
    </source>
</evidence>
<dbReference type="SUPFAM" id="SSF54862">
    <property type="entry name" value="4Fe-4S ferredoxins"/>
    <property type="match status" value="1"/>
</dbReference>
<dbReference type="PROSITE" id="PS51257">
    <property type="entry name" value="PROKAR_LIPOPROTEIN"/>
    <property type="match status" value="1"/>
</dbReference>
<dbReference type="PROSITE" id="PS51379">
    <property type="entry name" value="4FE4S_FER_2"/>
    <property type="match status" value="2"/>
</dbReference>
<evidence type="ECO:0000313" key="6">
    <source>
        <dbReference type="Proteomes" id="UP000007488"/>
    </source>
</evidence>
<feature type="domain" description="4Fe-4S ferredoxin-type" evidence="4">
    <location>
        <begin position="106"/>
        <end position="135"/>
    </location>
</feature>
<dbReference type="InterPro" id="IPR017896">
    <property type="entry name" value="4Fe4S_Fe-S-bd"/>
</dbReference>
<dbReference type="SUPFAM" id="SSF53920">
    <property type="entry name" value="Fe-only hydrogenase"/>
    <property type="match status" value="1"/>
</dbReference>
<dbReference type="InterPro" id="IPR013352">
    <property type="entry name" value="Fe_hydrogenase_subset"/>
</dbReference>
<dbReference type="RefSeq" id="WP_013625341.1">
    <property type="nucleotide sequence ID" value="NC_015172.1"/>
</dbReference>
<reference evidence="6" key="2">
    <citation type="submission" date="2011-02" db="EMBL/GenBank/DDBJ databases">
        <title>The complete genome of Syntrophobotulus glycolicus DSM 8271.</title>
        <authorList>
            <person name="Lucas S."/>
            <person name="Copeland A."/>
            <person name="Lapidus A."/>
            <person name="Bruce D."/>
            <person name="Goodwin L."/>
            <person name="Pitluck S."/>
            <person name="Kyrpides N."/>
            <person name="Mavromatis K."/>
            <person name="Pagani I."/>
            <person name="Ivanova N."/>
            <person name="Mikhailova N."/>
            <person name="Chertkov O."/>
            <person name="Held B."/>
            <person name="Detter J.C."/>
            <person name="Tapia R."/>
            <person name="Han C."/>
            <person name="Land M."/>
            <person name="Hauser L."/>
            <person name="Markowitz V."/>
            <person name="Cheng J.-F."/>
            <person name="Hugenholtz P."/>
            <person name="Woyke T."/>
            <person name="Wu D."/>
            <person name="Spring S."/>
            <person name="Schroeder M."/>
            <person name="Brambilla E."/>
            <person name="Klenk H.-P."/>
            <person name="Eisen J.A."/>
        </authorList>
    </citation>
    <scope>NUCLEOTIDE SEQUENCE [LARGE SCALE GENOMIC DNA]</scope>
    <source>
        <strain evidence="6">DSM 8271 / FlGlyR</strain>
    </source>
</reference>
<dbReference type="eggNOG" id="COG3383">
    <property type="taxonomic scope" value="Bacteria"/>
</dbReference>
<dbReference type="InterPro" id="IPR050340">
    <property type="entry name" value="Cytosolic_Fe-S_CAF"/>
</dbReference>
<keyword evidence="6" id="KW-1185">Reference proteome</keyword>
<dbReference type="InterPro" id="IPR003149">
    <property type="entry name" value="Fe_hydrogenase_ssu"/>
</dbReference>
<dbReference type="Pfam" id="PF02906">
    <property type="entry name" value="Fe_hyd_lg_C"/>
    <property type="match status" value="1"/>
</dbReference>
<dbReference type="Gene3D" id="3.40.50.1780">
    <property type="match status" value="1"/>
</dbReference>
<dbReference type="InterPro" id="IPR017900">
    <property type="entry name" value="4Fe4S_Fe_S_CS"/>
</dbReference>
<name>F0T2S5_SYNGF</name>
<dbReference type="InterPro" id="IPR009016">
    <property type="entry name" value="Fe_hydrogenase"/>
</dbReference>
<evidence type="ECO:0000256" key="1">
    <source>
        <dbReference type="ARBA" id="ARBA00022723"/>
    </source>
</evidence>
<dbReference type="GO" id="GO:0051536">
    <property type="term" value="F:iron-sulfur cluster binding"/>
    <property type="evidence" value="ECO:0007669"/>
    <property type="project" value="UniProtKB-KW"/>
</dbReference>
<evidence type="ECO:0000256" key="2">
    <source>
        <dbReference type="ARBA" id="ARBA00023004"/>
    </source>
</evidence>
<dbReference type="InterPro" id="IPR019546">
    <property type="entry name" value="TAT_signal_bac_arc"/>
</dbReference>
<dbReference type="Gene3D" id="3.30.70.20">
    <property type="match status" value="1"/>
</dbReference>
<dbReference type="eggNOG" id="COG4624">
    <property type="taxonomic scope" value="Bacteria"/>
</dbReference>
<protein>
    <submittedName>
        <fullName evidence="5">Hydrogenase, Fe-only</fullName>
        <ecNumber evidence="5">1.12.7.2</ecNumber>
    </submittedName>
</protein>
<dbReference type="STRING" id="645991.Sgly_2185"/>
<dbReference type="Gene3D" id="3.40.950.10">
    <property type="entry name" value="Fe-only Hydrogenase (Larger Subunit), Chain L, domain 3"/>
    <property type="match status" value="1"/>
</dbReference>
<dbReference type="Pfam" id="PF02256">
    <property type="entry name" value="Fe_hyd_SSU"/>
    <property type="match status" value="1"/>
</dbReference>
<dbReference type="HOGENOM" id="CLU_018240_2_0_9"/>
<keyword evidence="5" id="KW-0560">Oxidoreductase</keyword>
<dbReference type="InterPro" id="IPR036991">
    <property type="entry name" value="Fe_hydrogenase_ssu_sf"/>
</dbReference>